<evidence type="ECO:0000313" key="4">
    <source>
        <dbReference type="Proteomes" id="UP000614811"/>
    </source>
</evidence>
<dbReference type="RefSeq" id="WP_189399582.1">
    <property type="nucleotide sequence ID" value="NZ_BMXA01000002.1"/>
</dbReference>
<dbReference type="InterPro" id="IPR012334">
    <property type="entry name" value="Pectin_lyas_fold"/>
</dbReference>
<evidence type="ECO:0000256" key="1">
    <source>
        <dbReference type="SAM" id="MobiDB-lite"/>
    </source>
</evidence>
<dbReference type="InterPro" id="IPR006626">
    <property type="entry name" value="PbH1"/>
</dbReference>
<evidence type="ECO:0000313" key="3">
    <source>
        <dbReference type="EMBL" id="GHA06829.1"/>
    </source>
</evidence>
<protein>
    <recommendedName>
        <fullName evidence="5">Right handed beta helix domain-containing protein</fullName>
    </recommendedName>
</protein>
<reference evidence="3" key="2">
    <citation type="submission" date="2020-09" db="EMBL/GenBank/DDBJ databases">
        <authorList>
            <person name="Sun Q."/>
            <person name="Kim S."/>
        </authorList>
    </citation>
    <scope>NUCLEOTIDE SEQUENCE</scope>
    <source>
        <strain evidence="3">KCTC 12711</strain>
    </source>
</reference>
<gene>
    <name evidence="3" type="ORF">GCM10008090_15640</name>
</gene>
<evidence type="ECO:0008006" key="5">
    <source>
        <dbReference type="Google" id="ProtNLM"/>
    </source>
</evidence>
<name>A0A918RRB8_9GAMM</name>
<dbReference type="InterPro" id="IPR011050">
    <property type="entry name" value="Pectin_lyase_fold/virulence"/>
</dbReference>
<reference evidence="3" key="1">
    <citation type="journal article" date="2014" name="Int. J. Syst. Evol. Microbiol.">
        <title>Complete genome sequence of Corynebacterium casei LMG S-19264T (=DSM 44701T), isolated from a smear-ripened cheese.</title>
        <authorList>
            <consortium name="US DOE Joint Genome Institute (JGI-PGF)"/>
            <person name="Walter F."/>
            <person name="Albersmeier A."/>
            <person name="Kalinowski J."/>
            <person name="Ruckert C."/>
        </authorList>
    </citation>
    <scope>NUCLEOTIDE SEQUENCE</scope>
    <source>
        <strain evidence="3">KCTC 12711</strain>
    </source>
</reference>
<dbReference type="Gene3D" id="2.160.20.10">
    <property type="entry name" value="Single-stranded right-handed beta-helix, Pectin lyase-like"/>
    <property type="match status" value="1"/>
</dbReference>
<keyword evidence="2" id="KW-0732">Signal</keyword>
<dbReference type="EMBL" id="BMXA01000002">
    <property type="protein sequence ID" value="GHA06829.1"/>
    <property type="molecule type" value="Genomic_DNA"/>
</dbReference>
<feature type="signal peptide" evidence="2">
    <location>
        <begin position="1"/>
        <end position="21"/>
    </location>
</feature>
<accession>A0A918RRB8</accession>
<feature type="region of interest" description="Disordered" evidence="1">
    <location>
        <begin position="427"/>
        <end position="449"/>
    </location>
</feature>
<dbReference type="AlphaFoldDB" id="A0A918RRB8"/>
<comment type="caution">
    <text evidence="3">The sequence shown here is derived from an EMBL/GenBank/DDBJ whole genome shotgun (WGS) entry which is preliminary data.</text>
</comment>
<proteinExistence type="predicted"/>
<dbReference type="Proteomes" id="UP000614811">
    <property type="component" value="Unassembled WGS sequence"/>
</dbReference>
<feature type="chain" id="PRO_5037574663" description="Right handed beta helix domain-containing protein" evidence="2">
    <location>
        <begin position="22"/>
        <end position="449"/>
    </location>
</feature>
<feature type="compositionally biased region" description="Polar residues" evidence="1">
    <location>
        <begin position="429"/>
        <end position="449"/>
    </location>
</feature>
<evidence type="ECO:0000256" key="2">
    <source>
        <dbReference type="SAM" id="SignalP"/>
    </source>
</evidence>
<dbReference type="SMART" id="SM00710">
    <property type="entry name" value="PbH1"/>
    <property type="match status" value="7"/>
</dbReference>
<organism evidence="3 4">
    <name type="scientific">Arenicella chitinivorans</name>
    <dbReference type="NCBI Taxonomy" id="1329800"/>
    <lineage>
        <taxon>Bacteria</taxon>
        <taxon>Pseudomonadati</taxon>
        <taxon>Pseudomonadota</taxon>
        <taxon>Gammaproteobacteria</taxon>
        <taxon>Arenicellales</taxon>
        <taxon>Arenicellaceae</taxon>
        <taxon>Arenicella</taxon>
    </lineage>
</organism>
<keyword evidence="4" id="KW-1185">Reference proteome</keyword>
<sequence length="449" mass="48262">MTTCLRLTLLTLLLLPVSSVAQPSAISPSVQLLLLDDNNSPHTSIPEFGAPPVDESSRPKRDWISAFDGVTATPLSGSLQAAIDDCDGSTLCVIEIGQLQLSGTVYLYRSNLKLIGAVDNKVTYTGTNSVFLIPSGVHNIIIEGLQIDGRINNTPSSRDPDIYGILLYGDSIDRVLIKNNHLHYLHGKDNAHGIAALGTGSSEGSAISNIIIEQNRLEDLRTGSSEAIAINGNVRNWEVTHNQISRTNNIAIDAIGGEGTSPTQTVAGRILPGRLDAARHGFIEYNQVTDMSTVTNPAYGNQHSWAAGIYIDGARDITVRHNTVQNAPWAFEVGAENCIETSNITLTDNTASDSRYGDLLIGGYASRGYLEHSDINCDPNASADAEEGHGYVHHTTIKQNNLQTTSPLESTLEISNRVRNTMIIHPGINAQNPQGQVTGDQNSIRVSEP</sequence>
<dbReference type="SUPFAM" id="SSF51126">
    <property type="entry name" value="Pectin lyase-like"/>
    <property type="match status" value="1"/>
</dbReference>